<dbReference type="InterPro" id="IPR027469">
    <property type="entry name" value="Cation_efflux_TMD_sf"/>
</dbReference>
<feature type="compositionally biased region" description="Basic residues" evidence="9">
    <location>
        <begin position="27"/>
        <end position="42"/>
    </location>
</feature>
<dbReference type="GO" id="GO:0005385">
    <property type="term" value="F:zinc ion transmembrane transporter activity"/>
    <property type="evidence" value="ECO:0007669"/>
    <property type="project" value="TreeGrafter"/>
</dbReference>
<feature type="transmembrane region" description="Helical" evidence="10">
    <location>
        <begin position="119"/>
        <end position="141"/>
    </location>
</feature>
<evidence type="ECO:0000256" key="6">
    <source>
        <dbReference type="ARBA" id="ARBA00022989"/>
    </source>
</evidence>
<dbReference type="InterPro" id="IPR027470">
    <property type="entry name" value="Cation_efflux_CTD"/>
</dbReference>
<evidence type="ECO:0000256" key="2">
    <source>
        <dbReference type="ARBA" id="ARBA00008873"/>
    </source>
</evidence>
<reference evidence="13 14" key="1">
    <citation type="submission" date="2017-11" db="EMBL/GenBank/DDBJ databases">
        <title>Sphingomonas oleivorans sp. nov., isolated from oil-contaminated soil.</title>
        <authorList>
            <person name="Wang L."/>
            <person name="Chen L."/>
        </authorList>
    </citation>
    <scope>NUCLEOTIDE SEQUENCE [LARGE SCALE GENOMIC DNA]</scope>
    <source>
        <strain evidence="13 14">K101</strain>
    </source>
</reference>
<feature type="transmembrane region" description="Helical" evidence="10">
    <location>
        <begin position="214"/>
        <end position="235"/>
    </location>
</feature>
<keyword evidence="4 10" id="KW-0812">Transmembrane</keyword>
<evidence type="ECO:0000259" key="11">
    <source>
        <dbReference type="Pfam" id="PF01545"/>
    </source>
</evidence>
<comment type="similarity">
    <text evidence="2">Belongs to the cation diffusion facilitator (CDF) transporter (TC 2.A.4) family. SLC30A subfamily.</text>
</comment>
<proteinExistence type="inferred from homology"/>
<dbReference type="Pfam" id="PF01545">
    <property type="entry name" value="Cation_efflux"/>
    <property type="match status" value="1"/>
</dbReference>
<name>A0A2T4I477_9SPHN</name>
<dbReference type="InterPro" id="IPR002524">
    <property type="entry name" value="Cation_efflux"/>
</dbReference>
<keyword evidence="8 10" id="KW-0472">Membrane</keyword>
<evidence type="ECO:0000256" key="3">
    <source>
        <dbReference type="ARBA" id="ARBA00022448"/>
    </source>
</evidence>
<feature type="domain" description="Cation efflux protein cytoplasmic" evidence="12">
    <location>
        <begin position="251"/>
        <end position="321"/>
    </location>
</feature>
<keyword evidence="5" id="KW-0864">Zinc transport</keyword>
<evidence type="ECO:0000313" key="13">
    <source>
        <dbReference type="EMBL" id="PTD24210.1"/>
    </source>
</evidence>
<evidence type="ECO:0000256" key="5">
    <source>
        <dbReference type="ARBA" id="ARBA00022906"/>
    </source>
</evidence>
<organism evidence="13 14">
    <name type="scientific">Edaphosphingomonas fennica</name>
    <dbReference type="NCBI Taxonomy" id="114404"/>
    <lineage>
        <taxon>Bacteria</taxon>
        <taxon>Pseudomonadati</taxon>
        <taxon>Pseudomonadota</taxon>
        <taxon>Alphaproteobacteria</taxon>
        <taxon>Sphingomonadales</taxon>
        <taxon>Rhizorhabdaceae</taxon>
        <taxon>Edaphosphingomonas</taxon>
    </lineage>
</organism>
<feature type="transmembrane region" description="Helical" evidence="10">
    <location>
        <begin position="153"/>
        <end position="174"/>
    </location>
</feature>
<keyword evidence="7" id="KW-0406">Ion transport</keyword>
<feature type="domain" description="Cation efflux protein transmembrane" evidence="11">
    <location>
        <begin position="54"/>
        <end position="240"/>
    </location>
</feature>
<dbReference type="PANTHER" id="PTHR11562">
    <property type="entry name" value="CATION EFFLUX PROTEIN/ ZINC TRANSPORTER"/>
    <property type="match status" value="1"/>
</dbReference>
<dbReference type="Gene3D" id="1.20.1510.10">
    <property type="entry name" value="Cation efflux protein transmembrane domain"/>
    <property type="match status" value="1"/>
</dbReference>
<dbReference type="Pfam" id="PF16916">
    <property type="entry name" value="ZT_dimer"/>
    <property type="match status" value="1"/>
</dbReference>
<comment type="subcellular location">
    <subcellularLocation>
        <location evidence="1">Membrane</location>
        <topology evidence="1">Multi-pass membrane protein</topology>
    </subcellularLocation>
</comment>
<dbReference type="GO" id="GO:0005886">
    <property type="term" value="C:plasma membrane"/>
    <property type="evidence" value="ECO:0007669"/>
    <property type="project" value="TreeGrafter"/>
</dbReference>
<dbReference type="EMBL" id="PHHF01000035">
    <property type="protein sequence ID" value="PTD24210.1"/>
    <property type="molecule type" value="Genomic_DNA"/>
</dbReference>
<dbReference type="RefSeq" id="WP_107394606.1">
    <property type="nucleotide sequence ID" value="NZ_PHHF01000035.1"/>
</dbReference>
<keyword evidence="3" id="KW-0813">Transport</keyword>
<dbReference type="PANTHER" id="PTHR11562:SF17">
    <property type="entry name" value="RE54080P-RELATED"/>
    <property type="match status" value="1"/>
</dbReference>
<dbReference type="InterPro" id="IPR036837">
    <property type="entry name" value="Cation_efflux_CTD_sf"/>
</dbReference>
<feature type="compositionally biased region" description="Basic and acidic residues" evidence="9">
    <location>
        <begin position="10"/>
        <end position="21"/>
    </location>
</feature>
<dbReference type="AlphaFoldDB" id="A0A2T4I477"/>
<accession>A0A2T4I477</accession>
<evidence type="ECO:0000256" key="9">
    <source>
        <dbReference type="SAM" id="MobiDB-lite"/>
    </source>
</evidence>
<evidence type="ECO:0000313" key="14">
    <source>
        <dbReference type="Proteomes" id="UP000241206"/>
    </source>
</evidence>
<feature type="region of interest" description="Disordered" evidence="9">
    <location>
        <begin position="1"/>
        <end position="43"/>
    </location>
</feature>
<keyword evidence="5" id="KW-0862">Zinc</keyword>
<comment type="caution">
    <text evidence="13">The sequence shown here is derived from an EMBL/GenBank/DDBJ whole genome shotgun (WGS) entry which is preliminary data.</text>
</comment>
<dbReference type="InterPro" id="IPR050681">
    <property type="entry name" value="CDF/SLC30A"/>
</dbReference>
<dbReference type="Proteomes" id="UP000241206">
    <property type="component" value="Unassembled WGS sequence"/>
</dbReference>
<dbReference type="NCBIfam" id="TIGR01297">
    <property type="entry name" value="CDF"/>
    <property type="match status" value="1"/>
</dbReference>
<keyword evidence="14" id="KW-1185">Reference proteome</keyword>
<evidence type="ECO:0000256" key="8">
    <source>
        <dbReference type="ARBA" id="ARBA00023136"/>
    </source>
</evidence>
<keyword evidence="6 10" id="KW-1133">Transmembrane helix</keyword>
<gene>
    <name evidence="13" type="ORF">CV103_08250</name>
</gene>
<dbReference type="SUPFAM" id="SSF161111">
    <property type="entry name" value="Cation efflux protein transmembrane domain-like"/>
    <property type="match status" value="1"/>
</dbReference>
<feature type="transmembrane region" description="Helical" evidence="10">
    <location>
        <begin position="186"/>
        <end position="208"/>
    </location>
</feature>
<dbReference type="SUPFAM" id="SSF160240">
    <property type="entry name" value="Cation efflux protein cytoplasmic domain-like"/>
    <property type="match status" value="1"/>
</dbReference>
<evidence type="ECO:0000256" key="4">
    <source>
        <dbReference type="ARBA" id="ARBA00022692"/>
    </source>
</evidence>
<evidence type="ECO:0000256" key="1">
    <source>
        <dbReference type="ARBA" id="ARBA00004141"/>
    </source>
</evidence>
<evidence type="ECO:0000259" key="12">
    <source>
        <dbReference type="Pfam" id="PF16916"/>
    </source>
</evidence>
<sequence>MGGAHHHDHSSHDHASHDHVSQGHAAHAGHSHAHGHGGHGHSHAPTSFGRAFAIGIGLNLAYTAVEAFYGLATGSMALLADAGHNLSDVAGLAIAWGAWFASRTRPTPRFTYGLRGSSILAALVNAVLLLIACGAIALEAIQRFAEPAPVPGGTMMIVAGVGIVINLGTALLFARGSGHDINIRGAFLHMAADAAVSAGVVIAGLLTLKTGAEWIDPATSLVIVLVIVAGTWGLLRESLAMAMQAVPGRIDPAAVQQALAEVKGVTRVHHLHIWPTSTTETALTAHLVVPGGHPGDAFLERTAAMLHDRFGIGHATLQIEQGEGVGEGRCDIGGCAFHGG</sequence>
<evidence type="ECO:0000256" key="10">
    <source>
        <dbReference type="SAM" id="Phobius"/>
    </source>
</evidence>
<protein>
    <submittedName>
        <fullName evidence="13">Cation transporter</fullName>
    </submittedName>
</protein>
<evidence type="ECO:0000256" key="7">
    <source>
        <dbReference type="ARBA" id="ARBA00023065"/>
    </source>
</evidence>
<dbReference type="InterPro" id="IPR058533">
    <property type="entry name" value="Cation_efflux_TM"/>
</dbReference>